<keyword evidence="7 11" id="KW-0692">RNA repair</keyword>
<keyword evidence="5 11" id="KW-0479">Metal-binding</keyword>
<feature type="binding site" evidence="11">
    <location>
        <position position="21"/>
    </location>
    <ligand>
        <name>Mg(2+)</name>
        <dbReference type="ChEBI" id="CHEBI:18420"/>
    </ligand>
</feature>
<keyword evidence="14" id="KW-1185">Reference proteome</keyword>
<evidence type="ECO:0000256" key="9">
    <source>
        <dbReference type="ARBA" id="ARBA00022842"/>
    </source>
</evidence>
<proteinExistence type="inferred from homology"/>
<comment type="catalytic activity">
    <reaction evidence="11">
        <text>a tRNA with a 3' CCA end + 2 CTP + ATP = a tRNA with a 3' CCACCA end + 3 diphosphate</text>
        <dbReference type="Rhea" id="RHEA:76235"/>
        <dbReference type="Rhea" id="RHEA-COMP:10468"/>
        <dbReference type="Rhea" id="RHEA-COMP:18655"/>
        <dbReference type="ChEBI" id="CHEBI:30616"/>
        <dbReference type="ChEBI" id="CHEBI:33019"/>
        <dbReference type="ChEBI" id="CHEBI:37563"/>
        <dbReference type="ChEBI" id="CHEBI:83071"/>
        <dbReference type="ChEBI" id="CHEBI:195187"/>
    </reaction>
</comment>
<comment type="catalytic activity">
    <reaction evidence="11">
        <text>a tRNA precursor + 2 CTP + ATP = a tRNA with a 3' CCA end + 3 diphosphate</text>
        <dbReference type="Rhea" id="RHEA:14433"/>
        <dbReference type="Rhea" id="RHEA-COMP:10465"/>
        <dbReference type="Rhea" id="RHEA-COMP:10468"/>
        <dbReference type="ChEBI" id="CHEBI:30616"/>
        <dbReference type="ChEBI" id="CHEBI:33019"/>
        <dbReference type="ChEBI" id="CHEBI:37563"/>
        <dbReference type="ChEBI" id="CHEBI:74896"/>
        <dbReference type="ChEBI" id="CHEBI:83071"/>
        <dbReference type="EC" id="2.7.7.72"/>
    </reaction>
</comment>
<feature type="binding site" evidence="11">
    <location>
        <position position="137"/>
    </location>
    <ligand>
        <name>ATP</name>
        <dbReference type="ChEBI" id="CHEBI:30616"/>
    </ligand>
</feature>
<dbReference type="InterPro" id="IPR012006">
    <property type="entry name" value="CCA_bact"/>
</dbReference>
<dbReference type="GO" id="GO:0000287">
    <property type="term" value="F:magnesium ion binding"/>
    <property type="evidence" value="ECO:0007669"/>
    <property type="project" value="UniProtKB-UniRule"/>
</dbReference>
<dbReference type="InterPro" id="IPR032828">
    <property type="entry name" value="PolyA_RNA-bd"/>
</dbReference>
<keyword evidence="2 11" id="KW-0808">Transferase</keyword>
<feature type="binding site" evidence="11">
    <location>
        <position position="8"/>
    </location>
    <ligand>
        <name>ATP</name>
        <dbReference type="ChEBI" id="CHEBI:30616"/>
    </ligand>
</feature>
<feature type="binding site" evidence="11">
    <location>
        <position position="137"/>
    </location>
    <ligand>
        <name>CTP</name>
        <dbReference type="ChEBI" id="CHEBI:37563"/>
    </ligand>
</feature>
<feature type="binding site" evidence="11">
    <location>
        <position position="11"/>
    </location>
    <ligand>
        <name>ATP</name>
        <dbReference type="ChEBI" id="CHEBI:30616"/>
    </ligand>
</feature>
<dbReference type="Pfam" id="PF01743">
    <property type="entry name" value="PolyA_pol"/>
    <property type="match status" value="1"/>
</dbReference>
<evidence type="ECO:0000256" key="3">
    <source>
        <dbReference type="ARBA" id="ARBA00022694"/>
    </source>
</evidence>
<organism evidence="13 14">
    <name type="scientific">Succinivibrio dextrinosolvens DSM 3072</name>
    <dbReference type="NCBI Taxonomy" id="1123324"/>
    <lineage>
        <taxon>Bacteria</taxon>
        <taxon>Pseudomonadati</taxon>
        <taxon>Pseudomonadota</taxon>
        <taxon>Gammaproteobacteria</taxon>
        <taxon>Aeromonadales</taxon>
        <taxon>Succinivibrionaceae</taxon>
        <taxon>Succinivibrio</taxon>
    </lineage>
</organism>
<accession>A0A1T4VUR8</accession>
<evidence type="ECO:0000313" key="13">
    <source>
        <dbReference type="EMBL" id="SKA68578.1"/>
    </source>
</evidence>
<dbReference type="Gene3D" id="1.10.3090.10">
    <property type="entry name" value="cca-adding enzyme, domain 2"/>
    <property type="match status" value="1"/>
</dbReference>
<dbReference type="GO" id="GO:0160016">
    <property type="term" value="F:CCACCA tRNA nucleotidyltransferase activity"/>
    <property type="evidence" value="ECO:0007669"/>
    <property type="project" value="RHEA"/>
</dbReference>
<feature type="binding site" evidence="11">
    <location>
        <position position="140"/>
    </location>
    <ligand>
        <name>ATP</name>
        <dbReference type="ChEBI" id="CHEBI:30616"/>
    </ligand>
</feature>
<dbReference type="PIRSF" id="PIRSF000813">
    <property type="entry name" value="CCA_bact"/>
    <property type="match status" value="1"/>
</dbReference>
<dbReference type="SUPFAM" id="SSF81891">
    <property type="entry name" value="Poly A polymerase C-terminal region-like"/>
    <property type="match status" value="1"/>
</dbReference>
<gene>
    <name evidence="11" type="primary">cca</name>
    <name evidence="13" type="ORF">SAMN02745213_02046</name>
</gene>
<keyword evidence="9 11" id="KW-0460">Magnesium</keyword>
<evidence type="ECO:0000256" key="8">
    <source>
        <dbReference type="ARBA" id="ARBA00022840"/>
    </source>
</evidence>
<dbReference type="PANTHER" id="PTHR47545:SF1">
    <property type="entry name" value="MULTIFUNCTIONAL CCA PROTEIN"/>
    <property type="match status" value="1"/>
</dbReference>
<dbReference type="Pfam" id="PF12627">
    <property type="entry name" value="PolyA_pol_RNAbd"/>
    <property type="match status" value="1"/>
</dbReference>
<keyword evidence="4 11" id="KW-0548">Nucleotidyltransferase</keyword>
<comment type="similarity">
    <text evidence="11">Belongs to the tRNA nucleotidyltransferase/poly(A) polymerase family. Bacterial CCA-adding enzyme type 2 subfamily.</text>
</comment>
<protein>
    <recommendedName>
        <fullName evidence="11">CCA-adding enzyme</fullName>
        <ecNumber evidence="11">2.7.7.72</ecNumber>
    </recommendedName>
    <alternativeName>
        <fullName evidence="11">CCA tRNA nucleotidyltransferase</fullName>
    </alternativeName>
    <alternativeName>
        <fullName evidence="11">tRNA CCA-pyrophosphorylase</fullName>
    </alternativeName>
    <alternativeName>
        <fullName evidence="11">tRNA adenylyl-/cytidylyl- transferase</fullName>
    </alternativeName>
    <alternativeName>
        <fullName evidence="11">tRNA nucleotidyltransferase</fullName>
    </alternativeName>
    <alternativeName>
        <fullName evidence="11">tRNA-NT</fullName>
    </alternativeName>
</protein>
<feature type="binding site" evidence="11">
    <location>
        <position position="23"/>
    </location>
    <ligand>
        <name>Mg(2+)</name>
        <dbReference type="ChEBI" id="CHEBI:18420"/>
    </ligand>
</feature>
<feature type="binding site" evidence="11">
    <location>
        <position position="8"/>
    </location>
    <ligand>
        <name>CTP</name>
        <dbReference type="ChEBI" id="CHEBI:37563"/>
    </ligand>
</feature>
<evidence type="ECO:0000259" key="12">
    <source>
        <dbReference type="PROSITE" id="PS51831"/>
    </source>
</evidence>
<evidence type="ECO:0000313" key="14">
    <source>
        <dbReference type="Proteomes" id="UP000242432"/>
    </source>
</evidence>
<comment type="miscellaneous">
    <text evidence="11">A single active site specifically recognizes both ATP and CTP and is responsible for their addition.</text>
</comment>
<dbReference type="GO" id="GO:0004810">
    <property type="term" value="F:CCA tRNA nucleotidyltransferase activity"/>
    <property type="evidence" value="ECO:0007669"/>
    <property type="project" value="UniProtKB-UniRule"/>
</dbReference>
<dbReference type="GO" id="GO:0005524">
    <property type="term" value="F:ATP binding"/>
    <property type="evidence" value="ECO:0007669"/>
    <property type="project" value="UniProtKB-UniRule"/>
</dbReference>
<dbReference type="RefSeq" id="WP_078929379.1">
    <property type="nucleotide sequence ID" value="NZ_FUXX01000048.1"/>
</dbReference>
<name>A0A1T4VUR8_9GAMM</name>
<dbReference type="EMBL" id="FUXX01000048">
    <property type="protein sequence ID" value="SKA68578.1"/>
    <property type="molecule type" value="Genomic_DNA"/>
</dbReference>
<keyword evidence="10 11" id="KW-0694">RNA-binding</keyword>
<feature type="binding site" evidence="11">
    <location>
        <position position="91"/>
    </location>
    <ligand>
        <name>ATP</name>
        <dbReference type="ChEBI" id="CHEBI:30616"/>
    </ligand>
</feature>
<dbReference type="GO" id="GO:0000049">
    <property type="term" value="F:tRNA binding"/>
    <property type="evidence" value="ECO:0007669"/>
    <property type="project" value="UniProtKB-UniRule"/>
</dbReference>
<dbReference type="NCBIfam" id="NF008137">
    <property type="entry name" value="PRK10885.1"/>
    <property type="match status" value="1"/>
</dbReference>
<evidence type="ECO:0000256" key="4">
    <source>
        <dbReference type="ARBA" id="ARBA00022695"/>
    </source>
</evidence>
<dbReference type="CDD" id="cd05398">
    <property type="entry name" value="NT_ClassII-CCAase"/>
    <property type="match status" value="1"/>
</dbReference>
<dbReference type="InterPro" id="IPR002646">
    <property type="entry name" value="PolA_pol_head_dom"/>
</dbReference>
<evidence type="ECO:0000256" key="1">
    <source>
        <dbReference type="ARBA" id="ARBA00001946"/>
    </source>
</evidence>
<evidence type="ECO:0000256" key="11">
    <source>
        <dbReference type="HAMAP-Rule" id="MF_01262"/>
    </source>
</evidence>
<comment type="function">
    <text evidence="11">Catalyzes the addition and repair of the essential 3'-terminal CCA sequence in tRNAs without using a nucleic acid template. Adds these three nucleotides in the order of C, C, and A to the tRNA nucleotide-73, using CTP and ATP as substrates and producing inorganic pyrophosphate. tRNA 3'-terminal CCA addition is required both for tRNA processing and repair. Also involved in tRNA surveillance by mediating tandem CCA addition to generate a CCACCA at the 3' terminus of unstable tRNAs. While stable tRNAs receive only 3'-terminal CCA, unstable tRNAs are marked with CCACCA and rapidly degraded.</text>
</comment>
<keyword evidence="3 11" id="KW-0819">tRNA processing</keyword>
<dbReference type="InterPro" id="IPR006674">
    <property type="entry name" value="HD_domain"/>
</dbReference>
<evidence type="ECO:0000256" key="2">
    <source>
        <dbReference type="ARBA" id="ARBA00022679"/>
    </source>
</evidence>
<feature type="domain" description="HD" evidence="12">
    <location>
        <begin position="228"/>
        <end position="329"/>
    </location>
</feature>
<dbReference type="GO" id="GO:0001680">
    <property type="term" value="P:tRNA 3'-terminal CCA addition"/>
    <property type="evidence" value="ECO:0007669"/>
    <property type="project" value="UniProtKB-UniRule"/>
</dbReference>
<dbReference type="STRING" id="83771.SAMN02910357_00461"/>
<dbReference type="AlphaFoldDB" id="A0A1T4VUR8"/>
<feature type="binding site" evidence="11">
    <location>
        <position position="91"/>
    </location>
    <ligand>
        <name>CTP</name>
        <dbReference type="ChEBI" id="CHEBI:37563"/>
    </ligand>
</feature>
<dbReference type="InterPro" id="IPR043519">
    <property type="entry name" value="NT_sf"/>
</dbReference>
<dbReference type="HAMAP" id="MF_01262">
    <property type="entry name" value="CCA_bact_type2"/>
    <property type="match status" value="1"/>
</dbReference>
<evidence type="ECO:0000256" key="7">
    <source>
        <dbReference type="ARBA" id="ARBA00022800"/>
    </source>
</evidence>
<feature type="binding site" evidence="11">
    <location>
        <position position="140"/>
    </location>
    <ligand>
        <name>CTP</name>
        <dbReference type="ChEBI" id="CHEBI:37563"/>
    </ligand>
</feature>
<sequence length="423" mass="48269">MQIYLVGGAVRDKLLGLEQSDRDYVVVGSNPEKMLSLGYSQVGHDFPVFLHPKTHEEYALARTESKNGTGYLGFNCDFNENITLEEDLLRRDLTINAMAMDEEGNIIDPYHGLDDLKNRILRHVSDAFVEDPLRVLRVARFYAKFSHLGFTIADETKALMRKISRSGELSELTAERIFLELEKALKTKSPHKFILALREVEALKEVLPEIDKLFGIPGPKRWHPEIDSGIHTCMTLEKISLETEDPVVRFAMLCHDIGKGETPVVVWPCHKLHDKLGEKPLKVLCECLRVPSDYEQFAMVVVLNHSVMHNLYRRGAEGIVELLNAIDAWRKPQRVLPFALCCKCDFIGRKGFENRPFPRLGYFMKMFEICNEVKAQEFIAQGFKGKDIGEQMFLKRVALVEEYCKTLPQGEIDNSENETPAVV</sequence>
<evidence type="ECO:0000256" key="10">
    <source>
        <dbReference type="ARBA" id="ARBA00022884"/>
    </source>
</evidence>
<reference evidence="14" key="1">
    <citation type="submission" date="2017-02" db="EMBL/GenBank/DDBJ databases">
        <authorList>
            <person name="Varghese N."/>
            <person name="Submissions S."/>
        </authorList>
    </citation>
    <scope>NUCLEOTIDE SEQUENCE [LARGE SCALE GENOMIC DNA]</scope>
    <source>
        <strain evidence="14">DSM 3072</strain>
    </source>
</reference>
<dbReference type="InterPro" id="IPR050124">
    <property type="entry name" value="tRNA_CCA-adding_enzyme"/>
</dbReference>
<evidence type="ECO:0000256" key="6">
    <source>
        <dbReference type="ARBA" id="ARBA00022741"/>
    </source>
</evidence>
<evidence type="ECO:0000256" key="5">
    <source>
        <dbReference type="ARBA" id="ARBA00022723"/>
    </source>
</evidence>
<keyword evidence="6 11" id="KW-0547">Nucleotide-binding</keyword>
<dbReference type="PROSITE" id="PS51831">
    <property type="entry name" value="HD"/>
    <property type="match status" value="1"/>
</dbReference>
<dbReference type="EC" id="2.7.7.72" evidence="11"/>
<comment type="cofactor">
    <cofactor evidence="1 11">
        <name>Mg(2+)</name>
        <dbReference type="ChEBI" id="CHEBI:18420"/>
    </cofactor>
</comment>
<dbReference type="GO" id="GO:0042245">
    <property type="term" value="P:RNA repair"/>
    <property type="evidence" value="ECO:0007669"/>
    <property type="project" value="UniProtKB-KW"/>
</dbReference>
<dbReference type="SUPFAM" id="SSF81301">
    <property type="entry name" value="Nucleotidyltransferase"/>
    <property type="match status" value="1"/>
</dbReference>
<keyword evidence="8 11" id="KW-0067">ATP-binding</keyword>
<dbReference type="Gene3D" id="3.30.460.10">
    <property type="entry name" value="Beta Polymerase, domain 2"/>
    <property type="match status" value="1"/>
</dbReference>
<dbReference type="PANTHER" id="PTHR47545">
    <property type="entry name" value="MULTIFUNCTIONAL CCA PROTEIN"/>
    <property type="match status" value="1"/>
</dbReference>
<feature type="binding site" evidence="11">
    <location>
        <position position="11"/>
    </location>
    <ligand>
        <name>CTP</name>
        <dbReference type="ChEBI" id="CHEBI:37563"/>
    </ligand>
</feature>
<dbReference type="Proteomes" id="UP000242432">
    <property type="component" value="Unassembled WGS sequence"/>
</dbReference>